<dbReference type="Pfam" id="PF01406">
    <property type="entry name" value="tRNA-synt_1e"/>
    <property type="match status" value="1"/>
</dbReference>
<accession>A0ABD2QJE4</accession>
<keyword evidence="5" id="KW-0547">Nucleotide-binding</keyword>
<evidence type="ECO:0000313" key="12">
    <source>
        <dbReference type="EMBL" id="KAL3319624.1"/>
    </source>
</evidence>
<feature type="domain" description="tRNA synthetases class I catalytic" evidence="11">
    <location>
        <begin position="37"/>
        <end position="432"/>
    </location>
</feature>
<evidence type="ECO:0000259" key="11">
    <source>
        <dbReference type="Pfam" id="PF01406"/>
    </source>
</evidence>
<dbReference type="HAMAP" id="MF_00041">
    <property type="entry name" value="Cys_tRNA_synth"/>
    <property type="match status" value="1"/>
</dbReference>
<gene>
    <name evidence="12" type="ORF">Ciccas_001693</name>
</gene>
<reference evidence="12 13" key="1">
    <citation type="submission" date="2024-11" db="EMBL/GenBank/DDBJ databases">
        <title>Adaptive evolution of stress response genes in parasites aligns with host niche diversity.</title>
        <authorList>
            <person name="Hahn C."/>
            <person name="Resl P."/>
        </authorList>
    </citation>
    <scope>NUCLEOTIDE SEQUENCE [LARGE SCALE GENOMIC DNA]</scope>
    <source>
        <strain evidence="12">EGGRZ-B1_66</strain>
        <tissue evidence="12">Body</tissue>
    </source>
</reference>
<dbReference type="InterPro" id="IPR014729">
    <property type="entry name" value="Rossmann-like_a/b/a_fold"/>
</dbReference>
<keyword evidence="8" id="KW-0648">Protein biosynthesis</keyword>
<dbReference type="NCBIfam" id="TIGR00435">
    <property type="entry name" value="cysS"/>
    <property type="match status" value="1"/>
</dbReference>
<dbReference type="InterPro" id="IPR032678">
    <property type="entry name" value="tRNA-synt_1_cat_dom"/>
</dbReference>
<evidence type="ECO:0000256" key="10">
    <source>
        <dbReference type="ARBA" id="ARBA00031499"/>
    </source>
</evidence>
<protein>
    <recommendedName>
        <fullName evidence="2">cysteine--tRNA ligase</fullName>
        <ecNumber evidence="2">6.1.1.16</ecNumber>
    </recommendedName>
    <alternativeName>
        <fullName evidence="10">Cysteinyl-tRNA synthetase</fullName>
    </alternativeName>
</protein>
<comment type="caution">
    <text evidence="12">The sequence shown here is derived from an EMBL/GenBank/DDBJ whole genome shotgun (WGS) entry which is preliminary data.</text>
</comment>
<dbReference type="AlphaFoldDB" id="A0ABD2QJE4"/>
<keyword evidence="6" id="KW-0862">Zinc</keyword>
<dbReference type="PANTHER" id="PTHR10890">
    <property type="entry name" value="CYSTEINYL-TRNA SYNTHETASE"/>
    <property type="match status" value="1"/>
</dbReference>
<evidence type="ECO:0000256" key="7">
    <source>
        <dbReference type="ARBA" id="ARBA00022840"/>
    </source>
</evidence>
<evidence type="ECO:0000256" key="1">
    <source>
        <dbReference type="ARBA" id="ARBA00001947"/>
    </source>
</evidence>
<dbReference type="PRINTS" id="PR00983">
    <property type="entry name" value="TRNASYNTHCYS"/>
</dbReference>
<sequence>MEKRQQPLWNPPDTCSSKIPELYLYNSLTSKKERFIPQETGKVTWYSCGPTVYDSSHMGHARTYIAFDILRRTMQNYFNFNIYYVMNITDIDDKIIKRARQRYLFDQFKQEKHSYEEMKEYIRKAIEIVDAKSKTDPEPEKRTYLAQEANRLKDLLASASPGNTTPESLLEASGDALSDLVDKERGFTVSDFKIFESLPRFYENEFHEDMKALNILPPNHLVRVSEYIEPIIKFTQQIIDNGFAYSTPSGSVYFDTNKFAQDPKHFYAKLVPTAFGDLNQLAAGEGELSMAGEKKSQSDFALWKASKSGEPAWDSPWGKGRPGWHIECSAMASGCLGESMDIHSGGVDLKFPHHDNELAQSEACLGHSHWVRYFLHSGHLTIDNCKMSKSLKNFITIRQALLQHSPRQIRLAFLLHGWKDTLDYGTNTMSEALALDRAFYDFTFNVSHLVSLALSQKPAQCPVASSEQDNSAAYALVFEKCKAAVYSSLCGTWLPILST</sequence>
<evidence type="ECO:0000256" key="6">
    <source>
        <dbReference type="ARBA" id="ARBA00022833"/>
    </source>
</evidence>
<keyword evidence="13" id="KW-1185">Reference proteome</keyword>
<evidence type="ECO:0000256" key="2">
    <source>
        <dbReference type="ARBA" id="ARBA00012832"/>
    </source>
</evidence>
<keyword evidence="7" id="KW-0067">ATP-binding</keyword>
<evidence type="ECO:0000256" key="9">
    <source>
        <dbReference type="ARBA" id="ARBA00023146"/>
    </source>
</evidence>
<keyword evidence="9" id="KW-0030">Aminoacyl-tRNA synthetase</keyword>
<dbReference type="GO" id="GO:0005524">
    <property type="term" value="F:ATP binding"/>
    <property type="evidence" value="ECO:0007669"/>
    <property type="project" value="UniProtKB-KW"/>
</dbReference>
<dbReference type="GO" id="GO:0004817">
    <property type="term" value="F:cysteine-tRNA ligase activity"/>
    <property type="evidence" value="ECO:0007669"/>
    <property type="project" value="UniProtKB-EC"/>
</dbReference>
<evidence type="ECO:0000313" key="13">
    <source>
        <dbReference type="Proteomes" id="UP001626550"/>
    </source>
</evidence>
<comment type="cofactor">
    <cofactor evidence="1">
        <name>Zn(2+)</name>
        <dbReference type="ChEBI" id="CHEBI:29105"/>
    </cofactor>
</comment>
<evidence type="ECO:0000256" key="4">
    <source>
        <dbReference type="ARBA" id="ARBA00022723"/>
    </source>
</evidence>
<organism evidence="12 13">
    <name type="scientific">Cichlidogyrus casuarinus</name>
    <dbReference type="NCBI Taxonomy" id="1844966"/>
    <lineage>
        <taxon>Eukaryota</taxon>
        <taxon>Metazoa</taxon>
        <taxon>Spiralia</taxon>
        <taxon>Lophotrochozoa</taxon>
        <taxon>Platyhelminthes</taxon>
        <taxon>Monogenea</taxon>
        <taxon>Monopisthocotylea</taxon>
        <taxon>Dactylogyridea</taxon>
        <taxon>Ancyrocephalidae</taxon>
        <taxon>Cichlidogyrus</taxon>
    </lineage>
</organism>
<keyword evidence="4" id="KW-0479">Metal-binding</keyword>
<dbReference type="Gene3D" id="3.40.50.620">
    <property type="entry name" value="HUPs"/>
    <property type="match status" value="1"/>
</dbReference>
<proteinExistence type="inferred from homology"/>
<dbReference type="Proteomes" id="UP001626550">
    <property type="component" value="Unassembled WGS sequence"/>
</dbReference>
<dbReference type="GO" id="GO:0046872">
    <property type="term" value="F:metal ion binding"/>
    <property type="evidence" value="ECO:0007669"/>
    <property type="project" value="UniProtKB-KW"/>
</dbReference>
<keyword evidence="3" id="KW-0436">Ligase</keyword>
<evidence type="ECO:0000256" key="5">
    <source>
        <dbReference type="ARBA" id="ARBA00022741"/>
    </source>
</evidence>
<dbReference type="EC" id="6.1.1.16" evidence="2"/>
<dbReference type="InterPro" id="IPR024909">
    <property type="entry name" value="Cys-tRNA/MSH_ligase"/>
</dbReference>
<dbReference type="InterPro" id="IPR015803">
    <property type="entry name" value="Cys-tRNA-ligase"/>
</dbReference>
<dbReference type="GO" id="GO:0006412">
    <property type="term" value="P:translation"/>
    <property type="evidence" value="ECO:0007669"/>
    <property type="project" value="UniProtKB-KW"/>
</dbReference>
<dbReference type="PANTHER" id="PTHR10890:SF3">
    <property type="entry name" value="CYSTEINE--TRNA LIGASE, CYTOPLASMIC"/>
    <property type="match status" value="1"/>
</dbReference>
<evidence type="ECO:0000256" key="3">
    <source>
        <dbReference type="ARBA" id="ARBA00022598"/>
    </source>
</evidence>
<dbReference type="SUPFAM" id="SSF52374">
    <property type="entry name" value="Nucleotidylyl transferase"/>
    <property type="match status" value="1"/>
</dbReference>
<name>A0ABD2QJE4_9PLAT</name>
<dbReference type="EMBL" id="JBJKFK010000117">
    <property type="protein sequence ID" value="KAL3319624.1"/>
    <property type="molecule type" value="Genomic_DNA"/>
</dbReference>
<dbReference type="CDD" id="cd00672">
    <property type="entry name" value="CysRS_core"/>
    <property type="match status" value="1"/>
</dbReference>
<evidence type="ECO:0000256" key="8">
    <source>
        <dbReference type="ARBA" id="ARBA00022917"/>
    </source>
</evidence>